<accession>A0ABR1P3H3</accession>
<keyword evidence="3" id="KW-1185">Reference proteome</keyword>
<feature type="domain" description="Leucine-rich repeat" evidence="1">
    <location>
        <begin position="372"/>
        <end position="462"/>
    </location>
</feature>
<evidence type="ECO:0000259" key="1">
    <source>
        <dbReference type="Pfam" id="PF24969"/>
    </source>
</evidence>
<dbReference type="SUPFAM" id="SSF52047">
    <property type="entry name" value="RNI-like"/>
    <property type="match status" value="1"/>
</dbReference>
<dbReference type="Pfam" id="PF24969">
    <property type="entry name" value="LRR_15"/>
    <property type="match status" value="1"/>
</dbReference>
<proteinExistence type="predicted"/>
<name>A0ABR1P3H3_DIAER</name>
<dbReference type="InterPro" id="IPR056867">
    <property type="entry name" value="LRR_15"/>
</dbReference>
<dbReference type="Gene3D" id="3.80.10.10">
    <property type="entry name" value="Ribonuclease Inhibitor"/>
    <property type="match status" value="1"/>
</dbReference>
<comment type="caution">
    <text evidence="2">The sequence shown here is derived from an EMBL/GenBank/DDBJ whole genome shotgun (WGS) entry which is preliminary data.</text>
</comment>
<evidence type="ECO:0000313" key="3">
    <source>
        <dbReference type="Proteomes" id="UP001430848"/>
    </source>
</evidence>
<dbReference type="EMBL" id="JAKNSF020000049">
    <property type="protein sequence ID" value="KAK7725503.1"/>
    <property type="molecule type" value="Genomic_DNA"/>
</dbReference>
<dbReference type="Gene3D" id="1.20.1280.50">
    <property type="match status" value="1"/>
</dbReference>
<reference evidence="2 3" key="1">
    <citation type="submission" date="2024-02" db="EMBL/GenBank/DDBJ databases">
        <title>De novo assembly and annotation of 12 fungi associated with fruit tree decline syndrome in Ontario, Canada.</title>
        <authorList>
            <person name="Sulman M."/>
            <person name="Ellouze W."/>
            <person name="Ilyukhin E."/>
        </authorList>
    </citation>
    <scope>NUCLEOTIDE SEQUENCE [LARGE SCALE GENOMIC DNA]</scope>
    <source>
        <strain evidence="2 3">M169</strain>
    </source>
</reference>
<protein>
    <recommendedName>
        <fullName evidence="1">Leucine-rich repeat domain-containing protein</fullName>
    </recommendedName>
</protein>
<gene>
    <name evidence="2" type="ORF">SLS63_008106</name>
</gene>
<dbReference type="InterPro" id="IPR032675">
    <property type="entry name" value="LRR_dom_sf"/>
</dbReference>
<organism evidence="2 3">
    <name type="scientific">Diaporthe eres</name>
    <name type="common">Phomopsis oblonga</name>
    <dbReference type="NCBI Taxonomy" id="83184"/>
    <lineage>
        <taxon>Eukaryota</taxon>
        <taxon>Fungi</taxon>
        <taxon>Dikarya</taxon>
        <taxon>Ascomycota</taxon>
        <taxon>Pezizomycotina</taxon>
        <taxon>Sordariomycetes</taxon>
        <taxon>Sordariomycetidae</taxon>
        <taxon>Diaporthales</taxon>
        <taxon>Diaporthaceae</taxon>
        <taxon>Diaporthe</taxon>
        <taxon>Diaporthe eres species complex</taxon>
    </lineage>
</organism>
<evidence type="ECO:0000313" key="2">
    <source>
        <dbReference type="EMBL" id="KAK7725503.1"/>
    </source>
</evidence>
<sequence>MIPLPDEIWLQIFFHFEDFLPKHKWWMYDYQGDKSSRKTLISISLVSRHFHRVAQPLIYRTVLLRERDHNKDWNKEQLTRTLATSPELGFNTRTIRVDECTARMTHGFISMLQALLSSLDLPTAMQRHMEIALEKSRISCNFDIDFGVDIFILALMPRVRLVDFTYYNSKALIWMMSGRTDVHYQLVRNSDDEGLHEEEERVIGGFRSDEARLTGSQDLSRSSFANYGLPHLEEIRLRAAEWKYESIPIHDIEAALLHANLKTLRLLGSSWLNRSLKLLKWPGEPCGVQFLELRESLVEASSLRHILTRFKSLRTLIIHMTDGRRYEDEDQWDLNLDEFGAILRELGQDLVELSLHTNNFQNYPIGTGEYEGYLGSLVELRSLRHLSVVIEHLVDDILQREDREEVPTLAEVLPPSLETLHLHHDGKYKRNEVLYRHRCDFVNSAVRKLLEQGRMPNLRQVSMERSYKKTLQGEFDGQVAGWDLTVENVDMWLKYGTSGCRRTMVTFTRRG</sequence>
<dbReference type="Proteomes" id="UP001430848">
    <property type="component" value="Unassembled WGS sequence"/>
</dbReference>